<evidence type="ECO:0000256" key="1">
    <source>
        <dbReference type="SAM" id="MobiDB-lite"/>
    </source>
</evidence>
<feature type="compositionally biased region" description="Basic and acidic residues" evidence="1">
    <location>
        <begin position="35"/>
        <end position="48"/>
    </location>
</feature>
<sequence length="131" mass="14474">MRNIIQNIKKITLFLFGVILIVSGYRVNAANNTAKAEEEKDKATKEVEVLPIAATEKEDDNPQTEQPAEPQAKEVKKETPVNTPAKPKAASTVPAVKKEVEKKIEEEPKKVEEPKQTIIEKAIPEEASGTE</sequence>
<feature type="region of interest" description="Disordered" evidence="1">
    <location>
        <begin position="31"/>
        <end position="131"/>
    </location>
</feature>
<evidence type="ECO:0000313" key="2">
    <source>
        <dbReference type="EMBL" id="SBV95127.1"/>
    </source>
</evidence>
<name>A0A212J6R6_9BACT</name>
<protein>
    <submittedName>
        <fullName evidence="2">Uncharacterized protein</fullName>
    </submittedName>
</protein>
<reference evidence="2" key="1">
    <citation type="submission" date="2016-04" db="EMBL/GenBank/DDBJ databases">
        <authorList>
            <person name="Evans L.H."/>
            <person name="Alamgir A."/>
            <person name="Owens N."/>
            <person name="Weber N.D."/>
            <person name="Virtaneva K."/>
            <person name="Barbian K."/>
            <person name="Babar A."/>
            <person name="Rosenke K."/>
        </authorList>
    </citation>
    <scope>NUCLEOTIDE SEQUENCE</scope>
    <source>
        <strain evidence="2">86-1</strain>
    </source>
</reference>
<gene>
    <name evidence="2" type="ORF">KL86DYS1_11310</name>
</gene>
<proteinExistence type="predicted"/>
<accession>A0A212J6R6</accession>
<dbReference type="AlphaFoldDB" id="A0A212J6R6"/>
<dbReference type="EMBL" id="FLUM01000001">
    <property type="protein sequence ID" value="SBV95127.1"/>
    <property type="molecule type" value="Genomic_DNA"/>
</dbReference>
<feature type="compositionally biased region" description="Basic and acidic residues" evidence="1">
    <location>
        <begin position="96"/>
        <end position="115"/>
    </location>
</feature>
<organism evidence="2">
    <name type="scientific">uncultured Dysgonomonas sp</name>
    <dbReference type="NCBI Taxonomy" id="206096"/>
    <lineage>
        <taxon>Bacteria</taxon>
        <taxon>Pseudomonadati</taxon>
        <taxon>Bacteroidota</taxon>
        <taxon>Bacteroidia</taxon>
        <taxon>Bacteroidales</taxon>
        <taxon>Dysgonomonadaceae</taxon>
        <taxon>Dysgonomonas</taxon>
        <taxon>environmental samples</taxon>
    </lineage>
</organism>
<dbReference type="RefSeq" id="WP_296939195.1">
    <property type="nucleotide sequence ID" value="NZ_LT599032.1"/>
</dbReference>